<dbReference type="EMBL" id="WUEY01000002">
    <property type="protein sequence ID" value="NEI69237.1"/>
    <property type="molecule type" value="Genomic_DNA"/>
</dbReference>
<dbReference type="AlphaFoldDB" id="A0A6L9U573"/>
<evidence type="ECO:0000256" key="2">
    <source>
        <dbReference type="ARBA" id="ARBA00023027"/>
    </source>
</evidence>
<proteinExistence type="inferred from homology"/>
<dbReference type="PANTHER" id="PTHR13812:SF19">
    <property type="entry name" value="KETIMINE REDUCTASE MU-CRYSTALLIN"/>
    <property type="match status" value="1"/>
</dbReference>
<sequence>MLYLSNADVDALLDMKACIESFELAYRAAFEGTAVNGRRSDMITATQREDGGVYSLKMVGGIVPASGIGAVRINSDILSFPSAGGRTRKVKVPAAPGDRWVGLILLFSTVTGEPLAILPDGVLQRMRVGASSGLALRHMARGDASRLAILGSGWQAHAQAMAAAAVRPLSEIRIFSPNPDNARAFAAALEGRLNIPARAFVAPEEAVRTADIVLCATNSLQAVFQASWVEPGMHIGSIRDGEIAPEALLKAGRIIVHDPGNMGSDHLVVAKGLTHKEGSKQINSDPRLAKIAAAPSLAELVAGAASGRQSADEITCFLNFHGLGYQFAAAGAVLLDRARQAGLGHRLPSEWFTQDVHS</sequence>
<evidence type="ECO:0000256" key="1">
    <source>
        <dbReference type="ARBA" id="ARBA00008903"/>
    </source>
</evidence>
<dbReference type="SUPFAM" id="SSF51735">
    <property type="entry name" value="NAD(P)-binding Rossmann-fold domains"/>
    <property type="match status" value="1"/>
</dbReference>
<reference evidence="3 4" key="1">
    <citation type="submission" date="2019-12" db="EMBL/GenBank/DDBJ databases">
        <title>Rhizobium genotypes associated with high levels of biological nitrogen fixation by grain legumes in a temperate-maritime cropping system.</title>
        <authorList>
            <person name="Maluk M."/>
            <person name="Francesc Ferrando Molina F."/>
            <person name="Lopez Del Egido L."/>
            <person name="Lafos M."/>
            <person name="Langarica-Fuentes A."/>
            <person name="Gebre Yohannes G."/>
            <person name="Young M.W."/>
            <person name="Martin P."/>
            <person name="Gantlett R."/>
            <person name="Kenicer G."/>
            <person name="Hawes C."/>
            <person name="Begg G.S."/>
            <person name="Quilliam R.S."/>
            <person name="Squire G.R."/>
            <person name="Poole P.S."/>
            <person name="Young P.W."/>
            <person name="Iannetta P.M."/>
            <person name="James E.K."/>
        </authorList>
    </citation>
    <scope>NUCLEOTIDE SEQUENCE [LARGE SCALE GENOMIC DNA]</scope>
    <source>
        <strain evidence="3 4">JHI1118</strain>
    </source>
</reference>
<comment type="similarity">
    <text evidence="1">Belongs to the ornithine cyclodeaminase/mu-crystallin family.</text>
</comment>
<name>A0A6L9U573_9HYPH</name>
<evidence type="ECO:0000313" key="3">
    <source>
        <dbReference type="EMBL" id="NEI69237.1"/>
    </source>
</evidence>
<dbReference type="Gene3D" id="3.30.1780.10">
    <property type="entry name" value="ornithine cyclodeaminase, domain 1"/>
    <property type="match status" value="1"/>
</dbReference>
<evidence type="ECO:0000313" key="4">
    <source>
        <dbReference type="Proteomes" id="UP000483035"/>
    </source>
</evidence>
<gene>
    <name evidence="3" type="ORF">GR212_06580</name>
</gene>
<comment type="caution">
    <text evidence="3">The sequence shown here is derived from an EMBL/GenBank/DDBJ whole genome shotgun (WGS) entry which is preliminary data.</text>
</comment>
<dbReference type="InterPro" id="IPR036291">
    <property type="entry name" value="NAD(P)-bd_dom_sf"/>
</dbReference>
<protein>
    <submittedName>
        <fullName evidence="3">Ornithine cyclodeaminase family protein</fullName>
    </submittedName>
</protein>
<dbReference type="Pfam" id="PF02423">
    <property type="entry name" value="OCD_Mu_crystall"/>
    <property type="match status" value="1"/>
</dbReference>
<dbReference type="Gene3D" id="3.40.50.720">
    <property type="entry name" value="NAD(P)-binding Rossmann-like Domain"/>
    <property type="match status" value="1"/>
</dbReference>
<accession>A0A6L9U573</accession>
<dbReference type="InterPro" id="IPR023401">
    <property type="entry name" value="ODC_N"/>
</dbReference>
<organism evidence="3 4">
    <name type="scientific">Rhizobium lusitanum</name>
    <dbReference type="NCBI Taxonomy" id="293958"/>
    <lineage>
        <taxon>Bacteria</taxon>
        <taxon>Pseudomonadati</taxon>
        <taxon>Pseudomonadota</taxon>
        <taxon>Alphaproteobacteria</taxon>
        <taxon>Hyphomicrobiales</taxon>
        <taxon>Rhizobiaceae</taxon>
        <taxon>Rhizobium/Agrobacterium group</taxon>
        <taxon>Rhizobium</taxon>
    </lineage>
</organism>
<dbReference type="PANTHER" id="PTHR13812">
    <property type="entry name" value="KETIMINE REDUCTASE MU-CRYSTALLIN"/>
    <property type="match status" value="1"/>
</dbReference>
<dbReference type="Proteomes" id="UP000483035">
    <property type="component" value="Unassembled WGS sequence"/>
</dbReference>
<dbReference type="GO" id="GO:0005737">
    <property type="term" value="C:cytoplasm"/>
    <property type="evidence" value="ECO:0007669"/>
    <property type="project" value="TreeGrafter"/>
</dbReference>
<dbReference type="RefSeq" id="WP_163985650.1">
    <property type="nucleotide sequence ID" value="NZ_WUEY01000002.1"/>
</dbReference>
<dbReference type="InterPro" id="IPR003462">
    <property type="entry name" value="ODC_Mu_crystall"/>
</dbReference>
<keyword evidence="2" id="KW-0520">NAD</keyword>